<feature type="region of interest" description="Disordered" evidence="1">
    <location>
        <begin position="20"/>
        <end position="55"/>
    </location>
</feature>
<dbReference type="EMBL" id="JACGWJ010000246">
    <property type="protein sequence ID" value="KAL0293978.1"/>
    <property type="molecule type" value="Genomic_DNA"/>
</dbReference>
<evidence type="ECO:0000313" key="2">
    <source>
        <dbReference type="EMBL" id="KAL0293978.1"/>
    </source>
</evidence>
<proteinExistence type="predicted"/>
<dbReference type="SUPFAM" id="SSF57756">
    <property type="entry name" value="Retrovirus zinc finger-like domains"/>
    <property type="match status" value="1"/>
</dbReference>
<name>A0AAW2JK54_SESRA</name>
<feature type="compositionally biased region" description="Low complexity" evidence="1">
    <location>
        <begin position="34"/>
        <end position="47"/>
    </location>
</feature>
<evidence type="ECO:0008006" key="3">
    <source>
        <dbReference type="Google" id="ProtNLM"/>
    </source>
</evidence>
<gene>
    <name evidence="2" type="ORF">Sradi_6909900</name>
</gene>
<accession>A0AAW2JK54</accession>
<comment type="caution">
    <text evidence="2">The sequence shown here is derived from an EMBL/GenBank/DDBJ whole genome shotgun (WGS) entry which is preliminary data.</text>
</comment>
<organism evidence="2">
    <name type="scientific">Sesamum radiatum</name>
    <name type="common">Black benniseed</name>
    <dbReference type="NCBI Taxonomy" id="300843"/>
    <lineage>
        <taxon>Eukaryota</taxon>
        <taxon>Viridiplantae</taxon>
        <taxon>Streptophyta</taxon>
        <taxon>Embryophyta</taxon>
        <taxon>Tracheophyta</taxon>
        <taxon>Spermatophyta</taxon>
        <taxon>Magnoliopsida</taxon>
        <taxon>eudicotyledons</taxon>
        <taxon>Gunneridae</taxon>
        <taxon>Pentapetalae</taxon>
        <taxon>asterids</taxon>
        <taxon>lamiids</taxon>
        <taxon>Lamiales</taxon>
        <taxon>Pedaliaceae</taxon>
        <taxon>Sesamum</taxon>
    </lineage>
</organism>
<reference evidence="2" key="2">
    <citation type="journal article" date="2024" name="Plant">
        <title>Genomic evolution and insights into agronomic trait innovations of Sesamum species.</title>
        <authorList>
            <person name="Miao H."/>
            <person name="Wang L."/>
            <person name="Qu L."/>
            <person name="Liu H."/>
            <person name="Sun Y."/>
            <person name="Le M."/>
            <person name="Wang Q."/>
            <person name="Wei S."/>
            <person name="Zheng Y."/>
            <person name="Lin W."/>
            <person name="Duan Y."/>
            <person name="Cao H."/>
            <person name="Xiong S."/>
            <person name="Wang X."/>
            <person name="Wei L."/>
            <person name="Li C."/>
            <person name="Ma Q."/>
            <person name="Ju M."/>
            <person name="Zhao R."/>
            <person name="Li G."/>
            <person name="Mu C."/>
            <person name="Tian Q."/>
            <person name="Mei H."/>
            <person name="Zhang T."/>
            <person name="Gao T."/>
            <person name="Zhang H."/>
        </authorList>
    </citation>
    <scope>NUCLEOTIDE SEQUENCE</scope>
    <source>
        <strain evidence="2">G02</strain>
    </source>
</reference>
<dbReference type="GO" id="GO:0008270">
    <property type="term" value="F:zinc ion binding"/>
    <property type="evidence" value="ECO:0007669"/>
    <property type="project" value="InterPro"/>
</dbReference>
<dbReference type="GO" id="GO:0003676">
    <property type="term" value="F:nucleic acid binding"/>
    <property type="evidence" value="ECO:0007669"/>
    <property type="project" value="InterPro"/>
</dbReference>
<sequence>MIEKFAPSVLVGEASIYKAKDKVAGREKRKKSETSSTTASTSSTPVTPLGGGKGNRNRVCQLGSSNDVCIYCCEKSHWKRECPKLLSSEGINL</sequence>
<dbReference type="AlphaFoldDB" id="A0AAW2JK54"/>
<feature type="compositionally biased region" description="Basic and acidic residues" evidence="1">
    <location>
        <begin position="20"/>
        <end position="33"/>
    </location>
</feature>
<dbReference type="Gene3D" id="4.10.60.10">
    <property type="entry name" value="Zinc finger, CCHC-type"/>
    <property type="match status" value="1"/>
</dbReference>
<protein>
    <recommendedName>
        <fullName evidence="3">CCHC-type domain-containing protein</fullName>
    </recommendedName>
</protein>
<dbReference type="InterPro" id="IPR036875">
    <property type="entry name" value="Znf_CCHC_sf"/>
</dbReference>
<evidence type="ECO:0000256" key="1">
    <source>
        <dbReference type="SAM" id="MobiDB-lite"/>
    </source>
</evidence>
<reference evidence="2" key="1">
    <citation type="submission" date="2020-06" db="EMBL/GenBank/DDBJ databases">
        <authorList>
            <person name="Li T."/>
            <person name="Hu X."/>
            <person name="Zhang T."/>
            <person name="Song X."/>
            <person name="Zhang H."/>
            <person name="Dai N."/>
            <person name="Sheng W."/>
            <person name="Hou X."/>
            <person name="Wei L."/>
        </authorList>
    </citation>
    <scope>NUCLEOTIDE SEQUENCE</scope>
    <source>
        <strain evidence="2">G02</strain>
        <tissue evidence="2">Leaf</tissue>
    </source>
</reference>